<evidence type="ECO:0000313" key="8">
    <source>
        <dbReference type="Proteomes" id="UP000321479"/>
    </source>
</evidence>
<dbReference type="PANTHER" id="PTHR31609">
    <property type="entry name" value="YDJC DEACETYLASE FAMILY MEMBER"/>
    <property type="match status" value="1"/>
</dbReference>
<name>A0A5B8UZ95_9SPHI</name>
<reference evidence="7 8" key="1">
    <citation type="journal article" date="2017" name="Curr. Microbiol.">
        <title>Mucilaginibacter ginsenosidivorans sp. nov., Isolated from Soil of Ginseng Field.</title>
        <authorList>
            <person name="Kim M.M."/>
            <person name="Siddiqi M.Z."/>
            <person name="Im W.T."/>
        </authorList>
    </citation>
    <scope>NUCLEOTIDE SEQUENCE [LARGE SCALE GENOMIC DNA]</scope>
    <source>
        <strain evidence="7 8">Gsoil 3017</strain>
    </source>
</reference>
<dbReference type="RefSeq" id="WP_147032211.1">
    <property type="nucleotide sequence ID" value="NZ_CP042436.1"/>
</dbReference>
<dbReference type="KEGG" id="mgin:FRZ54_13970"/>
<dbReference type="Gene3D" id="3.20.20.370">
    <property type="entry name" value="Glycoside hydrolase/deacetylase"/>
    <property type="match status" value="1"/>
</dbReference>
<accession>A0A5B8UZ95</accession>
<keyword evidence="5" id="KW-0119">Carbohydrate metabolism</keyword>
<organism evidence="7 8">
    <name type="scientific">Mucilaginibacter ginsenosidivorans</name>
    <dbReference type="NCBI Taxonomy" id="398053"/>
    <lineage>
        <taxon>Bacteria</taxon>
        <taxon>Pseudomonadati</taxon>
        <taxon>Bacteroidota</taxon>
        <taxon>Sphingobacteriia</taxon>
        <taxon>Sphingobacteriales</taxon>
        <taxon>Sphingobacteriaceae</taxon>
        <taxon>Mucilaginibacter</taxon>
    </lineage>
</organism>
<evidence type="ECO:0000256" key="6">
    <source>
        <dbReference type="SAM" id="SignalP"/>
    </source>
</evidence>
<dbReference type="InterPro" id="IPR011330">
    <property type="entry name" value="Glyco_hydro/deAcase_b/a-brl"/>
</dbReference>
<gene>
    <name evidence="7" type="ORF">FRZ54_13970</name>
</gene>
<keyword evidence="8" id="KW-1185">Reference proteome</keyword>
<dbReference type="InterPro" id="IPR006879">
    <property type="entry name" value="YdjC-like"/>
</dbReference>
<dbReference type="Proteomes" id="UP000321479">
    <property type="component" value="Chromosome"/>
</dbReference>
<evidence type="ECO:0000256" key="1">
    <source>
        <dbReference type="ARBA" id="ARBA00001946"/>
    </source>
</evidence>
<evidence type="ECO:0000256" key="5">
    <source>
        <dbReference type="ARBA" id="ARBA00023277"/>
    </source>
</evidence>
<dbReference type="GO" id="GO:0016787">
    <property type="term" value="F:hydrolase activity"/>
    <property type="evidence" value="ECO:0007669"/>
    <property type="project" value="UniProtKB-KW"/>
</dbReference>
<dbReference type="Pfam" id="PF04794">
    <property type="entry name" value="YdjC"/>
    <property type="match status" value="1"/>
</dbReference>
<sequence length="353" mass="39598">MKKSLLVLLFIAFSIYSFAQETKTYAEKLGWPKGAKVLILHVDDAGMSHDSNDGVEQATGKGVATSTSVMMPCPWVPEIVKYIKEHPDLDAGLHLTLTSEWENYRWGPLAGKAAVPGLVDKEGSFYPAVAAVYFSASGDEVDREIRAQLDRALAMGFKPTHLDSHMGTLFAKKAFMEKYIQLGIEKQIPVMFPGGDDLFYKAEAKAALIADMKKKGTYKEGMAIPDPAELTGAKDIGAMIWKNGLPVLDDLHNSSYDWQMPDIEHKTDAEIQKWYTDHYIESIGRLSPGLTMVIMHCTNPSLTFKYICNESKKRKGDMMAMLDPRLKEFLAKNGYILTTWREVMERRKKAEND</sequence>
<keyword evidence="3" id="KW-0378">Hydrolase</keyword>
<dbReference type="AlphaFoldDB" id="A0A5B8UZ95"/>
<dbReference type="GO" id="GO:0046872">
    <property type="term" value="F:metal ion binding"/>
    <property type="evidence" value="ECO:0007669"/>
    <property type="project" value="UniProtKB-KW"/>
</dbReference>
<protein>
    <submittedName>
        <fullName evidence="7">ChbG/HpnK family deacetylase</fullName>
    </submittedName>
</protein>
<feature type="chain" id="PRO_5023075268" evidence="6">
    <location>
        <begin position="20"/>
        <end position="353"/>
    </location>
</feature>
<evidence type="ECO:0000256" key="3">
    <source>
        <dbReference type="ARBA" id="ARBA00022801"/>
    </source>
</evidence>
<dbReference type="PANTHER" id="PTHR31609:SF1">
    <property type="entry name" value="CARBOHYDRATE DEACETYLASE"/>
    <property type="match status" value="1"/>
</dbReference>
<dbReference type="EMBL" id="CP042436">
    <property type="protein sequence ID" value="QEC63636.1"/>
    <property type="molecule type" value="Genomic_DNA"/>
</dbReference>
<feature type="signal peptide" evidence="6">
    <location>
        <begin position="1"/>
        <end position="19"/>
    </location>
</feature>
<comment type="cofactor">
    <cofactor evidence="1">
        <name>Mg(2+)</name>
        <dbReference type="ChEBI" id="CHEBI:18420"/>
    </cofactor>
</comment>
<keyword evidence="4" id="KW-0460">Magnesium</keyword>
<keyword evidence="2" id="KW-0479">Metal-binding</keyword>
<dbReference type="SUPFAM" id="SSF88713">
    <property type="entry name" value="Glycoside hydrolase/deacetylase"/>
    <property type="match status" value="1"/>
</dbReference>
<evidence type="ECO:0000256" key="2">
    <source>
        <dbReference type="ARBA" id="ARBA00022723"/>
    </source>
</evidence>
<keyword evidence="6" id="KW-0732">Signal</keyword>
<evidence type="ECO:0000313" key="7">
    <source>
        <dbReference type="EMBL" id="QEC63636.1"/>
    </source>
</evidence>
<dbReference type="GO" id="GO:0005975">
    <property type="term" value="P:carbohydrate metabolic process"/>
    <property type="evidence" value="ECO:0007669"/>
    <property type="project" value="InterPro"/>
</dbReference>
<dbReference type="CDD" id="cd10802">
    <property type="entry name" value="YdjC_TTHB029_like"/>
    <property type="match status" value="1"/>
</dbReference>
<evidence type="ECO:0000256" key="4">
    <source>
        <dbReference type="ARBA" id="ARBA00022842"/>
    </source>
</evidence>
<proteinExistence type="predicted"/>
<dbReference type="GO" id="GO:0019213">
    <property type="term" value="F:deacetylase activity"/>
    <property type="evidence" value="ECO:0007669"/>
    <property type="project" value="TreeGrafter"/>
</dbReference>
<dbReference type="OrthoDB" id="9774177at2"/>